<dbReference type="InterPro" id="IPR002048">
    <property type="entry name" value="EF_hand_dom"/>
</dbReference>
<dbReference type="PROSITE" id="PS00018">
    <property type="entry name" value="EF_HAND_1"/>
    <property type="match status" value="4"/>
</dbReference>
<comment type="function">
    <text evidence="8">Plays a fundamental role in microtubule organizing center structure and function. Component of the infraciliary lattice (ICL) and the ciliary basal bodies.</text>
</comment>
<dbReference type="GO" id="GO:0016460">
    <property type="term" value="C:myosin II complex"/>
    <property type="evidence" value="ECO:0007669"/>
    <property type="project" value="TreeGrafter"/>
</dbReference>
<dbReference type="Gene3D" id="1.10.238.10">
    <property type="entry name" value="EF-hand"/>
    <property type="match status" value="2"/>
</dbReference>
<reference evidence="11 12" key="1">
    <citation type="submission" date="2014-06" db="EMBL/GenBank/DDBJ databases">
        <authorList>
            <person name="Swart Estienne"/>
        </authorList>
    </citation>
    <scope>NUCLEOTIDE SEQUENCE [LARGE SCALE GENOMIC DNA]</scope>
    <source>
        <strain evidence="11 12">130c</strain>
    </source>
</reference>
<evidence type="ECO:0000256" key="2">
    <source>
        <dbReference type="ARBA" id="ARBA00005253"/>
    </source>
</evidence>
<dbReference type="PROSITE" id="PS50222">
    <property type="entry name" value="EF_HAND_2"/>
    <property type="match status" value="4"/>
</dbReference>
<dbReference type="Proteomes" id="UP000039865">
    <property type="component" value="Unassembled WGS sequence"/>
</dbReference>
<evidence type="ECO:0000256" key="9">
    <source>
        <dbReference type="SAM" id="MobiDB-lite"/>
    </source>
</evidence>
<sequence>MTEPADMLTSNRDEKEQPHPPPDMPAYKVEYYYDANGKKRKKIKKLRKKEKELTDEQLEEIKSAFDLFDKDGSGNIDIHELRDAMKALGVYLTKEKVKAVMKAMDTDGSGTVEFEEFKQLMKEKIKARNSEEELKRSFRIYDEDDTGKISFEDLRRVANELHTNLSDDDIRGMIFEADRDRDGEVSCDEFLRIMRKAGLI</sequence>
<dbReference type="OrthoDB" id="343296at2759"/>
<dbReference type="OMA" id="CEIVICA"/>
<comment type="similarity">
    <text evidence="2">Belongs to the centrin family.</text>
</comment>
<protein>
    <submittedName>
        <fullName evidence="11">Centrin</fullName>
    </submittedName>
</protein>
<keyword evidence="7" id="KW-0206">Cytoskeleton</keyword>
<keyword evidence="5" id="KW-0677">Repeat</keyword>
<proteinExistence type="inferred from homology"/>
<comment type="subcellular location">
    <subcellularLocation>
        <location evidence="1">Cytoplasm</location>
        <location evidence="1">Cytoskeleton</location>
    </subcellularLocation>
</comment>
<keyword evidence="3" id="KW-0963">Cytoplasm</keyword>
<evidence type="ECO:0000256" key="5">
    <source>
        <dbReference type="ARBA" id="ARBA00022737"/>
    </source>
</evidence>
<dbReference type="AlphaFoldDB" id="A0A078B4K6"/>
<dbReference type="Pfam" id="PF13499">
    <property type="entry name" value="EF-hand_7"/>
    <property type="match status" value="2"/>
</dbReference>
<evidence type="ECO:0000256" key="3">
    <source>
        <dbReference type="ARBA" id="ARBA00022490"/>
    </source>
</evidence>
<keyword evidence="6" id="KW-0106">Calcium</keyword>
<evidence type="ECO:0000256" key="7">
    <source>
        <dbReference type="ARBA" id="ARBA00023212"/>
    </source>
</evidence>
<evidence type="ECO:0000256" key="4">
    <source>
        <dbReference type="ARBA" id="ARBA00022723"/>
    </source>
</evidence>
<feature type="domain" description="EF-hand" evidence="10">
    <location>
        <begin position="92"/>
        <end position="127"/>
    </location>
</feature>
<dbReference type="EMBL" id="CCKQ01016282">
    <property type="protein sequence ID" value="CDW88157.1"/>
    <property type="molecule type" value="Genomic_DNA"/>
</dbReference>
<feature type="domain" description="EF-hand" evidence="10">
    <location>
        <begin position="56"/>
        <end position="91"/>
    </location>
</feature>
<dbReference type="SMART" id="SM00054">
    <property type="entry name" value="EFh"/>
    <property type="match status" value="4"/>
</dbReference>
<gene>
    <name evidence="11" type="primary">Contig12399.g13236</name>
    <name evidence="11" type="ORF">STYLEM_17275</name>
</gene>
<dbReference type="GO" id="GO:0005509">
    <property type="term" value="F:calcium ion binding"/>
    <property type="evidence" value="ECO:0007669"/>
    <property type="project" value="InterPro"/>
</dbReference>
<evidence type="ECO:0000313" key="12">
    <source>
        <dbReference type="Proteomes" id="UP000039865"/>
    </source>
</evidence>
<feature type="domain" description="EF-hand" evidence="10">
    <location>
        <begin position="129"/>
        <end position="164"/>
    </location>
</feature>
<evidence type="ECO:0000259" key="10">
    <source>
        <dbReference type="PROSITE" id="PS50222"/>
    </source>
</evidence>
<evidence type="ECO:0000256" key="6">
    <source>
        <dbReference type="ARBA" id="ARBA00022837"/>
    </source>
</evidence>
<evidence type="ECO:0000313" key="11">
    <source>
        <dbReference type="EMBL" id="CDW88157.1"/>
    </source>
</evidence>
<dbReference type="InterPro" id="IPR011992">
    <property type="entry name" value="EF-hand-dom_pair"/>
</dbReference>
<keyword evidence="12" id="KW-1185">Reference proteome</keyword>
<keyword evidence="4" id="KW-0479">Metal-binding</keyword>
<name>A0A078B4K6_STYLE</name>
<dbReference type="InterPro" id="IPR050230">
    <property type="entry name" value="CALM/Myosin/TropC-like"/>
</dbReference>
<feature type="domain" description="EF-hand" evidence="10">
    <location>
        <begin position="165"/>
        <end position="200"/>
    </location>
</feature>
<dbReference type="PANTHER" id="PTHR23048">
    <property type="entry name" value="MYOSIN LIGHT CHAIN 1, 3"/>
    <property type="match status" value="1"/>
</dbReference>
<evidence type="ECO:0000256" key="8">
    <source>
        <dbReference type="ARBA" id="ARBA00025692"/>
    </source>
</evidence>
<organism evidence="11 12">
    <name type="scientific">Stylonychia lemnae</name>
    <name type="common">Ciliate</name>
    <dbReference type="NCBI Taxonomy" id="5949"/>
    <lineage>
        <taxon>Eukaryota</taxon>
        <taxon>Sar</taxon>
        <taxon>Alveolata</taxon>
        <taxon>Ciliophora</taxon>
        <taxon>Intramacronucleata</taxon>
        <taxon>Spirotrichea</taxon>
        <taxon>Stichotrichia</taxon>
        <taxon>Sporadotrichida</taxon>
        <taxon>Oxytrichidae</taxon>
        <taxon>Stylonychinae</taxon>
        <taxon>Stylonychia</taxon>
    </lineage>
</organism>
<dbReference type="InterPro" id="IPR018247">
    <property type="entry name" value="EF_Hand_1_Ca_BS"/>
</dbReference>
<dbReference type="FunFam" id="1.10.238.10:FF:000178">
    <property type="entry name" value="Calmodulin-2 A"/>
    <property type="match status" value="1"/>
</dbReference>
<dbReference type="InParanoid" id="A0A078B4K6"/>
<dbReference type="SUPFAM" id="SSF47473">
    <property type="entry name" value="EF-hand"/>
    <property type="match status" value="1"/>
</dbReference>
<dbReference type="CDD" id="cd00051">
    <property type="entry name" value="EFh"/>
    <property type="match status" value="1"/>
</dbReference>
<evidence type="ECO:0000256" key="1">
    <source>
        <dbReference type="ARBA" id="ARBA00004245"/>
    </source>
</evidence>
<accession>A0A078B4K6</accession>
<feature type="region of interest" description="Disordered" evidence="9">
    <location>
        <begin position="1"/>
        <end position="27"/>
    </location>
</feature>
<dbReference type="PANTHER" id="PTHR23048:SF59">
    <property type="entry name" value="EF-HAND SUPERFAMILY PROTEIN"/>
    <property type="match status" value="1"/>
</dbReference>